<proteinExistence type="predicted"/>
<keyword evidence="2" id="KW-1185">Reference proteome</keyword>
<dbReference type="VEuPathDB" id="FungiDB:F9C07_2254206"/>
<name>A0A7U2MKI8_ASPFN</name>
<dbReference type="Proteomes" id="UP000596276">
    <property type="component" value="Chromosome 3"/>
</dbReference>
<sequence>MDLFGQPWIGSFSGYIINMFSFLIQASFTCPTGDLDVNIFVVMRDEGVKAIDGGHFLIVLSPEVIQKIYSFLDQEEDIVNLREVLHYGPSPRQWNEFGRKYNLDASADSEFNVRTLVKKILRNPPGRYPCTANYRTVWDNVRMIATAMERPIDLVPVSRHINVPYAAALDRNLPNMAKRYAIPTVRVPYTCSRYDSSLCPITPEIPQQYKVTSELLYLGHSYLQGLDASKRPMCVA</sequence>
<accession>A0A7U2MKI8</accession>
<dbReference type="EMBL" id="CP044620">
    <property type="protein sequence ID" value="QRD85440.1"/>
    <property type="molecule type" value="Genomic_DNA"/>
</dbReference>
<protein>
    <submittedName>
        <fullName evidence="1">Uncharacterized protein</fullName>
    </submittedName>
</protein>
<evidence type="ECO:0000313" key="2">
    <source>
        <dbReference type="Proteomes" id="UP000596276"/>
    </source>
</evidence>
<organism evidence="1 2">
    <name type="scientific">Aspergillus flavus (strain ATCC 200026 / FGSC A1120 / IAM 13836 / NRRL 3357 / JCM 12722 / SRRC 167)</name>
    <dbReference type="NCBI Taxonomy" id="332952"/>
    <lineage>
        <taxon>Eukaryota</taxon>
        <taxon>Fungi</taxon>
        <taxon>Dikarya</taxon>
        <taxon>Ascomycota</taxon>
        <taxon>Pezizomycotina</taxon>
        <taxon>Eurotiomycetes</taxon>
        <taxon>Eurotiomycetidae</taxon>
        <taxon>Eurotiales</taxon>
        <taxon>Aspergillaceae</taxon>
        <taxon>Aspergillus</taxon>
        <taxon>Aspergillus subgen. Circumdati</taxon>
    </lineage>
</organism>
<gene>
    <name evidence="1" type="ORF">F9C07_2254206</name>
</gene>
<dbReference type="AlphaFoldDB" id="A0A7U2MKI8"/>
<reference evidence="2" key="1">
    <citation type="journal article" date="2021" name="G3 (Bethesda)">
        <title>Chromosome assembled and annotated genome sequence of Aspergillus flavus NRRL 3357.</title>
        <authorList>
            <person name="Skerker J.M."/>
            <person name="Pianalto K.M."/>
            <person name="Mondo S.J."/>
            <person name="Yang K."/>
            <person name="Arkin A.P."/>
            <person name="Keller N.P."/>
            <person name="Grigoriev I.V."/>
            <person name="Louise Glass N.L."/>
        </authorList>
    </citation>
    <scope>NUCLEOTIDE SEQUENCE [LARGE SCALE GENOMIC DNA]</scope>
    <source>
        <strain evidence="2">ATCC 200026 / FGSC A1120 / IAM 13836 / NRRL 3357 / JCM 12722 / SRRC 167</strain>
    </source>
</reference>
<evidence type="ECO:0000313" key="1">
    <source>
        <dbReference type="EMBL" id="QRD85440.1"/>
    </source>
</evidence>